<protein>
    <submittedName>
        <fullName evidence="2">TadE/TadG family type IV pilus assembly protein</fullName>
    </submittedName>
</protein>
<name>A0AAU8DTL3_9ACTN</name>
<evidence type="ECO:0000259" key="1">
    <source>
        <dbReference type="Pfam" id="PF07811"/>
    </source>
</evidence>
<dbReference type="InterPro" id="IPR012495">
    <property type="entry name" value="TadE-like_dom"/>
</dbReference>
<reference evidence="2" key="1">
    <citation type="submission" date="2024-05" db="EMBL/GenBank/DDBJ databases">
        <authorList>
            <person name="Cai S.Y."/>
            <person name="Jin L.M."/>
            <person name="Li H.R."/>
        </authorList>
    </citation>
    <scope>NUCLEOTIDE SEQUENCE</scope>
    <source>
        <strain evidence="2">A5-74</strain>
    </source>
</reference>
<gene>
    <name evidence="2" type="ORF">ABLG96_07785</name>
</gene>
<dbReference type="EMBL" id="CP159218">
    <property type="protein sequence ID" value="XCG65184.1"/>
    <property type="molecule type" value="Genomic_DNA"/>
</dbReference>
<dbReference type="RefSeq" id="WP_353650794.1">
    <property type="nucleotide sequence ID" value="NZ_CP159218.1"/>
</dbReference>
<dbReference type="Pfam" id="PF07811">
    <property type="entry name" value="TadE"/>
    <property type="match status" value="1"/>
</dbReference>
<organism evidence="2">
    <name type="scientific">Nakamurella sp. A5-74</name>
    <dbReference type="NCBI Taxonomy" id="3158264"/>
    <lineage>
        <taxon>Bacteria</taxon>
        <taxon>Bacillati</taxon>
        <taxon>Actinomycetota</taxon>
        <taxon>Actinomycetes</taxon>
        <taxon>Nakamurellales</taxon>
        <taxon>Nakamurellaceae</taxon>
        <taxon>Nakamurella</taxon>
    </lineage>
</organism>
<proteinExistence type="predicted"/>
<sequence length="115" mass="11758">MAEFAMVIVLLMILFLSLVSVGLWMYTRTVATAAAADAARYVANADIPPASAAAKVRELLGDGIVGSTGEQLSCTAVADGDLVGVTCTLPAPGIVSLLDGVLPTITVTGHSVRER</sequence>
<feature type="domain" description="TadE-like" evidence="1">
    <location>
        <begin position="2"/>
        <end position="40"/>
    </location>
</feature>
<accession>A0AAU8DTL3</accession>
<dbReference type="AlphaFoldDB" id="A0AAU8DTL3"/>
<evidence type="ECO:0000313" key="2">
    <source>
        <dbReference type="EMBL" id="XCG65184.1"/>
    </source>
</evidence>